<feature type="region of interest" description="Disordered" evidence="3">
    <location>
        <begin position="247"/>
        <end position="267"/>
    </location>
</feature>
<dbReference type="OrthoDB" id="2019833at2759"/>
<evidence type="ECO:0000256" key="2">
    <source>
        <dbReference type="ARBA" id="ARBA00038006"/>
    </source>
</evidence>
<evidence type="ECO:0000313" key="5">
    <source>
        <dbReference type="EMBL" id="KAH7436336.1"/>
    </source>
</evidence>
<dbReference type="PROSITE" id="PS51774">
    <property type="entry name" value="NAB"/>
    <property type="match status" value="1"/>
</dbReference>
<feature type="domain" description="NAB" evidence="4">
    <location>
        <begin position="25"/>
        <end position="105"/>
    </location>
</feature>
<dbReference type="PANTHER" id="PTHR32258:SF28">
    <property type="entry name" value="PROTEIN NETWORKED 3A-RELATED"/>
    <property type="match status" value="1"/>
</dbReference>
<proteinExistence type="inferred from homology"/>
<name>A0A8T2UR22_CERRI</name>
<feature type="compositionally biased region" description="Basic and acidic residues" evidence="3">
    <location>
        <begin position="192"/>
        <end position="205"/>
    </location>
</feature>
<evidence type="ECO:0000256" key="3">
    <source>
        <dbReference type="SAM" id="MobiDB-lite"/>
    </source>
</evidence>
<comment type="similarity">
    <text evidence="2">Belongs to the NET family.</text>
</comment>
<dbReference type="Proteomes" id="UP000825935">
    <property type="component" value="Chromosome 5"/>
</dbReference>
<evidence type="ECO:0000313" key="6">
    <source>
        <dbReference type="Proteomes" id="UP000825935"/>
    </source>
</evidence>
<keyword evidence="1" id="KW-0175">Coiled coil</keyword>
<feature type="compositionally biased region" description="Polar residues" evidence="3">
    <location>
        <begin position="256"/>
        <end position="267"/>
    </location>
</feature>
<sequence>MSLPPSILQEKCSGAMKPFGRSLSHPWWWNSHSSPKNSKWLQLSLQELDEKVKEMWVLIEEDADSFAEKAEMYYKKRPQLLQLLGELHRAYRSLAERYDHLAGEVRQNGPKALQSRFSFSGDSSRKAAYEEQHHSSLRKTDECFVGLIDKAGEAEVMVSQHKMKMVEHTPIEHGEMDNMIVGPCDVNGNDEDSAHDSKTKYDSHSKTVASDIEGEDSPSGVKLQQEIMDFEEENDLLTCPEREILKSKYDSRQEGESQGDQRINSPSNITEKYAAFCQERGIKATTFMGDLDDTVRDGNVKKDHDITTCIKRINMDSYPINHQKQCQDSLNCENQVYTATVQKELNLLIEENKALRQTILEREEEKRHAIRQLCLSMDILKHENERLISFISKDRRDSVCSYIKLPCMGN</sequence>
<dbReference type="GO" id="GO:0003779">
    <property type="term" value="F:actin binding"/>
    <property type="evidence" value="ECO:0007669"/>
    <property type="project" value="InterPro"/>
</dbReference>
<dbReference type="InterPro" id="IPR011684">
    <property type="entry name" value="NAB"/>
</dbReference>
<comment type="caution">
    <text evidence="5">The sequence shown here is derived from an EMBL/GenBank/DDBJ whole genome shotgun (WGS) entry which is preliminary data.</text>
</comment>
<gene>
    <name evidence="5" type="ORF">KP509_05G014900</name>
</gene>
<protein>
    <recommendedName>
        <fullName evidence="4">NAB domain-containing protein</fullName>
    </recommendedName>
</protein>
<dbReference type="Pfam" id="PF07765">
    <property type="entry name" value="KIP1"/>
    <property type="match status" value="1"/>
</dbReference>
<dbReference type="AlphaFoldDB" id="A0A8T2UR22"/>
<accession>A0A8T2UR22</accession>
<dbReference type="PANTHER" id="PTHR32258">
    <property type="entry name" value="PROTEIN NETWORKED 4A"/>
    <property type="match status" value="1"/>
</dbReference>
<keyword evidence="6" id="KW-1185">Reference proteome</keyword>
<dbReference type="InterPro" id="IPR051861">
    <property type="entry name" value="NET_actin-binding_domain"/>
</dbReference>
<evidence type="ECO:0000256" key="1">
    <source>
        <dbReference type="ARBA" id="ARBA00023054"/>
    </source>
</evidence>
<organism evidence="5 6">
    <name type="scientific">Ceratopteris richardii</name>
    <name type="common">Triangle waterfern</name>
    <dbReference type="NCBI Taxonomy" id="49495"/>
    <lineage>
        <taxon>Eukaryota</taxon>
        <taxon>Viridiplantae</taxon>
        <taxon>Streptophyta</taxon>
        <taxon>Embryophyta</taxon>
        <taxon>Tracheophyta</taxon>
        <taxon>Polypodiopsida</taxon>
        <taxon>Polypodiidae</taxon>
        <taxon>Polypodiales</taxon>
        <taxon>Pteridineae</taxon>
        <taxon>Pteridaceae</taxon>
        <taxon>Parkerioideae</taxon>
        <taxon>Ceratopteris</taxon>
    </lineage>
</organism>
<feature type="region of interest" description="Disordered" evidence="3">
    <location>
        <begin position="187"/>
        <end position="220"/>
    </location>
</feature>
<evidence type="ECO:0000259" key="4">
    <source>
        <dbReference type="PROSITE" id="PS51774"/>
    </source>
</evidence>
<dbReference type="EMBL" id="CM035410">
    <property type="protein sequence ID" value="KAH7436336.1"/>
    <property type="molecule type" value="Genomic_DNA"/>
</dbReference>
<reference evidence="5" key="1">
    <citation type="submission" date="2021-08" db="EMBL/GenBank/DDBJ databases">
        <title>WGS assembly of Ceratopteris richardii.</title>
        <authorList>
            <person name="Marchant D.B."/>
            <person name="Chen G."/>
            <person name="Jenkins J."/>
            <person name="Shu S."/>
            <person name="Leebens-Mack J."/>
            <person name="Grimwood J."/>
            <person name="Schmutz J."/>
            <person name="Soltis P."/>
            <person name="Soltis D."/>
            <person name="Chen Z.-H."/>
        </authorList>
    </citation>
    <scope>NUCLEOTIDE SEQUENCE</scope>
    <source>
        <strain evidence="5">Whitten #5841</strain>
        <tissue evidence="5">Leaf</tissue>
    </source>
</reference>